<gene>
    <name evidence="7" type="ORF">KFE25_005871</name>
</gene>
<evidence type="ECO:0000256" key="6">
    <source>
        <dbReference type="SAM" id="MobiDB-lite"/>
    </source>
</evidence>
<reference evidence="7" key="1">
    <citation type="submission" date="2021-05" db="EMBL/GenBank/DDBJ databases">
        <title>The genome of the haptophyte Pavlova lutheri (Diacronema luteri, Pavlovales) - a model for lipid biosynthesis in eukaryotic algae.</title>
        <authorList>
            <person name="Hulatt C.J."/>
            <person name="Posewitz M.C."/>
        </authorList>
    </citation>
    <scope>NUCLEOTIDE SEQUENCE</scope>
    <source>
        <strain evidence="7">NIVA-4/92</strain>
    </source>
</reference>
<dbReference type="InterPro" id="IPR050783">
    <property type="entry name" value="Oxylipin_biosynth_metab"/>
</dbReference>
<organism evidence="7 8">
    <name type="scientific">Diacronema lutheri</name>
    <name type="common">Unicellular marine alga</name>
    <name type="synonym">Monochrysis lutheri</name>
    <dbReference type="NCBI Taxonomy" id="2081491"/>
    <lineage>
        <taxon>Eukaryota</taxon>
        <taxon>Haptista</taxon>
        <taxon>Haptophyta</taxon>
        <taxon>Pavlovophyceae</taxon>
        <taxon>Pavlovales</taxon>
        <taxon>Pavlovaceae</taxon>
        <taxon>Diacronema</taxon>
    </lineage>
</organism>
<evidence type="ECO:0000256" key="2">
    <source>
        <dbReference type="ARBA" id="ARBA00022964"/>
    </source>
</evidence>
<dbReference type="InterPro" id="IPR019791">
    <property type="entry name" value="Haem_peroxidase_animal"/>
</dbReference>
<evidence type="ECO:0000313" key="7">
    <source>
        <dbReference type="EMBL" id="KAG8469416.1"/>
    </source>
</evidence>
<dbReference type="OMA" id="KPYINYV"/>
<dbReference type="PANTHER" id="PTHR11903:SF37">
    <property type="entry name" value="PSI-PRODUCING OXYGENASE A"/>
    <property type="match status" value="1"/>
</dbReference>
<feature type="binding site" description="axial binding residue" evidence="5">
    <location>
        <position position="424"/>
    </location>
    <ligand>
        <name>heme b</name>
        <dbReference type="ChEBI" id="CHEBI:60344"/>
    </ligand>
    <ligandPart>
        <name>Fe</name>
        <dbReference type="ChEBI" id="CHEBI:18248"/>
    </ligandPart>
</feature>
<keyword evidence="8" id="KW-1185">Reference proteome</keyword>
<keyword evidence="5" id="KW-0349">Heme</keyword>
<dbReference type="EMBL" id="JAGTXO010000002">
    <property type="protein sequence ID" value="KAG8469416.1"/>
    <property type="molecule type" value="Genomic_DNA"/>
</dbReference>
<dbReference type="GO" id="GO:0004601">
    <property type="term" value="F:peroxidase activity"/>
    <property type="evidence" value="ECO:0007669"/>
    <property type="project" value="InterPro"/>
</dbReference>
<evidence type="ECO:0000256" key="4">
    <source>
        <dbReference type="ARBA" id="ARBA00023004"/>
    </source>
</evidence>
<comment type="caution">
    <text evidence="7">The sequence shown here is derived from an EMBL/GenBank/DDBJ whole genome shotgun (WGS) entry which is preliminary data.</text>
</comment>
<dbReference type="GO" id="GO:0046872">
    <property type="term" value="F:metal ion binding"/>
    <property type="evidence" value="ECO:0007669"/>
    <property type="project" value="UniProtKB-KW"/>
</dbReference>
<dbReference type="AlphaFoldDB" id="A0A8J6CFS4"/>
<dbReference type="GO" id="GO:0006979">
    <property type="term" value="P:response to oxidative stress"/>
    <property type="evidence" value="ECO:0007669"/>
    <property type="project" value="InterPro"/>
</dbReference>
<keyword evidence="2" id="KW-0223">Dioxygenase</keyword>
<evidence type="ECO:0000256" key="5">
    <source>
        <dbReference type="PIRSR" id="PIRSR619791-2"/>
    </source>
</evidence>
<protein>
    <submittedName>
        <fullName evidence="7">Uncharacterized protein</fullName>
    </submittedName>
</protein>
<dbReference type="GO" id="GO:0051213">
    <property type="term" value="F:dioxygenase activity"/>
    <property type="evidence" value="ECO:0007669"/>
    <property type="project" value="UniProtKB-KW"/>
</dbReference>
<name>A0A8J6CFS4_DIALT</name>
<keyword evidence="4 5" id="KW-0408">Iron</keyword>
<dbReference type="Proteomes" id="UP000751190">
    <property type="component" value="Unassembled WGS sequence"/>
</dbReference>
<keyword evidence="1 5" id="KW-0479">Metal-binding</keyword>
<evidence type="ECO:0000256" key="3">
    <source>
        <dbReference type="ARBA" id="ARBA00023002"/>
    </source>
</evidence>
<dbReference type="OrthoDB" id="823504at2759"/>
<dbReference type="PANTHER" id="PTHR11903">
    <property type="entry name" value="PROSTAGLANDIN G/H SYNTHASE"/>
    <property type="match status" value="1"/>
</dbReference>
<accession>A0A8J6CFS4</accession>
<proteinExistence type="predicted"/>
<feature type="region of interest" description="Disordered" evidence="6">
    <location>
        <begin position="239"/>
        <end position="262"/>
    </location>
</feature>
<dbReference type="InterPro" id="IPR010255">
    <property type="entry name" value="Haem_peroxidase_sf"/>
</dbReference>
<dbReference type="Gene3D" id="1.10.640.10">
    <property type="entry name" value="Haem peroxidase domain superfamily, animal type"/>
    <property type="match status" value="1"/>
</dbReference>
<dbReference type="GO" id="GO:0006631">
    <property type="term" value="P:fatty acid metabolic process"/>
    <property type="evidence" value="ECO:0007669"/>
    <property type="project" value="UniProtKB-ARBA"/>
</dbReference>
<evidence type="ECO:0000313" key="8">
    <source>
        <dbReference type="Proteomes" id="UP000751190"/>
    </source>
</evidence>
<dbReference type="Pfam" id="PF03098">
    <property type="entry name" value="An_peroxidase"/>
    <property type="match status" value="2"/>
</dbReference>
<sequence>MPASERRRAPRLGLCAREDDEAHFRMRAEEIRPDACLPVCCTLSPRCSLLGASCARVFAPVGAGRELAALGVFKYACTPCCSVEPLLTALEAPGAHRPCTHVLMPDGGSGYKRVPRVVLAVSLKDELQLPEPLPAGAARPPESSGLHPLFPYLGAGGQPFALLAPHANPVYVKGGHSEARLPKPSAVFDAVLARSAFEPCPRGANSLTSYFALLVAHELVRTDVGRAAGSELAAVATPATAGGRTAGSDGGRPPPFGSADGQRAGVLEERPWINAASSFLDLQSVYGGDTLSALRVRALVGGQLRDEEGTGATGARTLRLPVVAALLRLFRAEHNVVARELAAREPRTFGVVAGRRGEEACFQAARRVTTAIFAQIVLGDFLPAAAGAPRWALGRALANARPFRRTEPVPSHVSAELKLLLQLHAAIPDGWEHGAGGAAAAQPARAAAGGGVGAQPKHDDGAVLGAAMRAPSGRLGAQHAPRYLKAVEERAVRWSRAMGMPSFNAARVALGLPALSSWDELRASPAVTAKLASLYPGGIADLEISVGAAVEASATEQGWSIGVTALTALRAQCVASVLGDRFLTVELTAEALTPWGLQRVLTTTRLAELIERHAPIGEALSRADNVWSVHRASARAMVVGVEAMARV</sequence>
<dbReference type="SUPFAM" id="SSF48113">
    <property type="entry name" value="Heme-dependent peroxidases"/>
    <property type="match status" value="1"/>
</dbReference>
<dbReference type="InterPro" id="IPR037120">
    <property type="entry name" value="Haem_peroxidase_sf_animal"/>
</dbReference>
<keyword evidence="3" id="KW-0560">Oxidoreductase</keyword>
<dbReference type="PROSITE" id="PS50292">
    <property type="entry name" value="PEROXIDASE_3"/>
    <property type="match status" value="1"/>
</dbReference>
<evidence type="ECO:0000256" key="1">
    <source>
        <dbReference type="ARBA" id="ARBA00022723"/>
    </source>
</evidence>
<dbReference type="GO" id="GO:0020037">
    <property type="term" value="F:heme binding"/>
    <property type="evidence" value="ECO:0007669"/>
    <property type="project" value="InterPro"/>
</dbReference>